<gene>
    <name evidence="1" type="ORF">HRI96_03660</name>
</gene>
<dbReference type="InterPro" id="IPR024523">
    <property type="entry name" value="DUF3793"/>
</dbReference>
<dbReference type="AlphaFoldDB" id="A0A975EZ08"/>
<dbReference type="Pfam" id="PF12672">
    <property type="entry name" value="DUF3793"/>
    <property type="match status" value="1"/>
</dbReference>
<dbReference type="Proteomes" id="UP000671995">
    <property type="component" value="Chromosome"/>
</dbReference>
<evidence type="ECO:0000313" key="1">
    <source>
        <dbReference type="EMBL" id="QTQ11372.1"/>
    </source>
</evidence>
<dbReference type="EMBL" id="CP054257">
    <property type="protein sequence ID" value="QTQ11372.1"/>
    <property type="molecule type" value="Genomic_DNA"/>
</dbReference>
<evidence type="ECO:0000313" key="2">
    <source>
        <dbReference type="Proteomes" id="UP000671995"/>
    </source>
</evidence>
<accession>A0A975EZ08</accession>
<reference evidence="1" key="2">
    <citation type="journal article" date="2021" name="Microbiol. Resour. Announc.">
        <title>Complete Genome Sequences of Three Human Oral Treponema parvum Isolates.</title>
        <authorList>
            <person name="Zeng H."/>
            <person name="Watt R.M."/>
        </authorList>
    </citation>
    <scope>NUCLEOTIDE SEQUENCE</scope>
    <source>
        <strain evidence="1">ATCC 700773</strain>
    </source>
</reference>
<organism evidence="1 2">
    <name type="scientific">Treponema parvum</name>
    <dbReference type="NCBI Taxonomy" id="138851"/>
    <lineage>
        <taxon>Bacteria</taxon>
        <taxon>Pseudomonadati</taxon>
        <taxon>Spirochaetota</taxon>
        <taxon>Spirochaetia</taxon>
        <taxon>Spirochaetales</taxon>
        <taxon>Treponemataceae</taxon>
        <taxon>Treponema</taxon>
    </lineage>
</organism>
<protein>
    <submittedName>
        <fullName evidence="1">DUF3793 family protein</fullName>
    </submittedName>
</protein>
<name>A0A975EZ08_9SPIR</name>
<proteinExistence type="predicted"/>
<reference evidence="1" key="1">
    <citation type="submission" date="2020-05" db="EMBL/GenBank/DDBJ databases">
        <authorList>
            <person name="Zeng H."/>
            <person name="Chan Y.K."/>
            <person name="Watt R.M."/>
        </authorList>
    </citation>
    <scope>NUCLEOTIDE SEQUENCE</scope>
    <source>
        <strain evidence="1">ATCC 700773</strain>
    </source>
</reference>
<dbReference type="RefSeq" id="WP_210118167.1">
    <property type="nucleotide sequence ID" value="NZ_CP054257.1"/>
</dbReference>
<sequence>MSLEQVVICHCGPVLTGIKVANLISCSLKDFPDLENDIAALKSRCASFDLECRIICRYPDFFLVFVYNRCELETVFKDTDIFKYMKRLGYKMDGVESLIDQLSLCLKIRKTFPHEIGLFLGYPLEDVEGFTENCGKNFKISGYWKVYGDMERAMAVFKQYDCCREKCLMMAVKGFCIEDVIRSADLKFA</sequence>